<feature type="compositionally biased region" description="Basic and acidic residues" evidence="1">
    <location>
        <begin position="249"/>
        <end position="265"/>
    </location>
</feature>
<feature type="compositionally biased region" description="Basic and acidic residues" evidence="1">
    <location>
        <begin position="365"/>
        <end position="375"/>
    </location>
</feature>
<feature type="region of interest" description="Disordered" evidence="1">
    <location>
        <begin position="352"/>
        <end position="431"/>
    </location>
</feature>
<feature type="non-terminal residue" evidence="2">
    <location>
        <position position="455"/>
    </location>
</feature>
<dbReference type="AlphaFoldDB" id="A0A9W8AP41"/>
<feature type="region of interest" description="Disordered" evidence="1">
    <location>
        <begin position="44"/>
        <end position="66"/>
    </location>
</feature>
<comment type="caution">
    <text evidence="2">The sequence shown here is derived from an EMBL/GenBank/DDBJ whole genome shotgun (WGS) entry which is preliminary data.</text>
</comment>
<feature type="non-terminal residue" evidence="2">
    <location>
        <position position="1"/>
    </location>
</feature>
<accession>A0A9W8AP41</accession>
<name>A0A9W8AP41_9FUNG</name>
<feature type="compositionally biased region" description="Polar residues" evidence="1">
    <location>
        <begin position="230"/>
        <end position="247"/>
    </location>
</feature>
<keyword evidence="3" id="KW-1185">Reference proteome</keyword>
<protein>
    <submittedName>
        <fullName evidence="2">Uncharacterized protein</fullName>
    </submittedName>
</protein>
<feature type="region of interest" description="Disordered" evidence="1">
    <location>
        <begin position="201"/>
        <end position="286"/>
    </location>
</feature>
<feature type="compositionally biased region" description="Polar residues" evidence="1">
    <location>
        <begin position="270"/>
        <end position="286"/>
    </location>
</feature>
<feature type="compositionally biased region" description="Low complexity" evidence="1">
    <location>
        <begin position="406"/>
        <end position="420"/>
    </location>
</feature>
<dbReference type="EMBL" id="JANBPY010003695">
    <property type="protein sequence ID" value="KAJ1950594.1"/>
    <property type="molecule type" value="Genomic_DNA"/>
</dbReference>
<evidence type="ECO:0000256" key="1">
    <source>
        <dbReference type="SAM" id="MobiDB-lite"/>
    </source>
</evidence>
<gene>
    <name evidence="2" type="ORF">IWQ62_006542</name>
</gene>
<sequence>LLVDLEETGLWEDNELAGFLLDPRCVYTTPSVLPLVAFHDSDVDETQTNRRSTLNPSPSSASALSNTTASQGQLCATLLDYVGFKNVNGAPSPPASSSVVTLQEMATRTLPSSVDDVTREFLGHTRRILTIVDTVVSMSRGNPRWAPLRFTTELGDASEALLHGKVEERGSLSTGPSMSRRPESRLPTETDALAGLLDVEPISRDAPSVRGSAGEVGPLPGVHSQELDVDNSNSSTPVAVTALTTPIPSDHEDSLEPPVEEKSLPHAEPPTTSTSRAPNRVDTTPQAQTIMRREISAKRPAPLATNLFHPFDNTEMWTPQLPGYNTRSFLHSNNPPRPPSGEHHAHDIGHLSLLNLPGGAHRPMAQHDHQSNSREDDLDDEVILFRGVPGFNRGPMTARHPPLTISSAAPPAHTTTHPSPVGQQGFHPPMATASALSTGLLDPTTHTASLYPLGS</sequence>
<feature type="compositionally biased region" description="Low complexity" evidence="1">
    <location>
        <begin position="52"/>
        <end position="66"/>
    </location>
</feature>
<evidence type="ECO:0000313" key="3">
    <source>
        <dbReference type="Proteomes" id="UP001150925"/>
    </source>
</evidence>
<proteinExistence type="predicted"/>
<evidence type="ECO:0000313" key="2">
    <source>
        <dbReference type="EMBL" id="KAJ1950594.1"/>
    </source>
</evidence>
<dbReference type="Proteomes" id="UP001150925">
    <property type="component" value="Unassembled WGS sequence"/>
</dbReference>
<reference evidence="2" key="1">
    <citation type="submission" date="2022-07" db="EMBL/GenBank/DDBJ databases">
        <title>Phylogenomic reconstructions and comparative analyses of Kickxellomycotina fungi.</title>
        <authorList>
            <person name="Reynolds N.K."/>
            <person name="Stajich J.E."/>
            <person name="Barry K."/>
            <person name="Grigoriev I.V."/>
            <person name="Crous P."/>
            <person name="Smith M.E."/>
        </authorList>
    </citation>
    <scope>NUCLEOTIDE SEQUENCE</scope>
    <source>
        <strain evidence="2">RSA 1196</strain>
    </source>
</reference>
<organism evidence="2 3">
    <name type="scientific">Dispira parvispora</name>
    <dbReference type="NCBI Taxonomy" id="1520584"/>
    <lineage>
        <taxon>Eukaryota</taxon>
        <taxon>Fungi</taxon>
        <taxon>Fungi incertae sedis</taxon>
        <taxon>Zoopagomycota</taxon>
        <taxon>Kickxellomycotina</taxon>
        <taxon>Dimargaritomycetes</taxon>
        <taxon>Dimargaritales</taxon>
        <taxon>Dimargaritaceae</taxon>
        <taxon>Dispira</taxon>
    </lineage>
</organism>